<dbReference type="PROSITE" id="PS50846">
    <property type="entry name" value="HMA_2"/>
    <property type="match status" value="1"/>
</dbReference>
<evidence type="ECO:0000256" key="15">
    <source>
        <dbReference type="RuleBase" id="RU362081"/>
    </source>
</evidence>
<dbReference type="InterPro" id="IPR036163">
    <property type="entry name" value="HMA_dom_sf"/>
</dbReference>
<dbReference type="NCBIfam" id="TIGR01512">
    <property type="entry name" value="ATPase-IB2_Cd"/>
    <property type="match status" value="1"/>
</dbReference>
<evidence type="ECO:0000256" key="2">
    <source>
        <dbReference type="ARBA" id="ARBA00006024"/>
    </source>
</evidence>
<dbReference type="GO" id="GO:0055070">
    <property type="term" value="P:copper ion homeostasis"/>
    <property type="evidence" value="ECO:0007669"/>
    <property type="project" value="TreeGrafter"/>
</dbReference>
<evidence type="ECO:0000256" key="5">
    <source>
        <dbReference type="ARBA" id="ARBA00022553"/>
    </source>
</evidence>
<evidence type="ECO:0000256" key="3">
    <source>
        <dbReference type="ARBA" id="ARBA00022448"/>
    </source>
</evidence>
<dbReference type="GO" id="GO:0005886">
    <property type="term" value="C:plasma membrane"/>
    <property type="evidence" value="ECO:0007669"/>
    <property type="project" value="UniProtKB-SubCell"/>
</dbReference>
<dbReference type="SUPFAM" id="SSF56784">
    <property type="entry name" value="HAD-like"/>
    <property type="match status" value="1"/>
</dbReference>
<proteinExistence type="inferred from homology"/>
<dbReference type="PROSITE" id="PS00154">
    <property type="entry name" value="ATPASE_E1_E2"/>
    <property type="match status" value="1"/>
</dbReference>
<dbReference type="EMBL" id="RBIM01000006">
    <property type="protein sequence ID" value="RKQ95609.1"/>
    <property type="molecule type" value="Genomic_DNA"/>
</dbReference>
<keyword evidence="13" id="KW-0406">Ion transport</keyword>
<dbReference type="GO" id="GO:0005507">
    <property type="term" value="F:copper ion binding"/>
    <property type="evidence" value="ECO:0007669"/>
    <property type="project" value="TreeGrafter"/>
</dbReference>
<evidence type="ECO:0000256" key="6">
    <source>
        <dbReference type="ARBA" id="ARBA00022692"/>
    </source>
</evidence>
<dbReference type="SUPFAM" id="SSF81665">
    <property type="entry name" value="Calcium ATPase, transmembrane domain M"/>
    <property type="match status" value="1"/>
</dbReference>
<evidence type="ECO:0000313" key="18">
    <source>
        <dbReference type="Proteomes" id="UP000273675"/>
    </source>
</evidence>
<keyword evidence="7 15" id="KW-0479">Metal-binding</keyword>
<dbReference type="NCBIfam" id="TIGR01525">
    <property type="entry name" value="ATPase-IB_hvy"/>
    <property type="match status" value="1"/>
</dbReference>
<keyword evidence="5" id="KW-0597">Phosphoprotein</keyword>
<dbReference type="SUPFAM" id="SSF81653">
    <property type="entry name" value="Calcium ATPase, transduction domain A"/>
    <property type="match status" value="1"/>
</dbReference>
<dbReference type="GO" id="GO:0005524">
    <property type="term" value="F:ATP binding"/>
    <property type="evidence" value="ECO:0007669"/>
    <property type="project" value="UniProtKB-UniRule"/>
</dbReference>
<evidence type="ECO:0000259" key="16">
    <source>
        <dbReference type="PROSITE" id="PS50846"/>
    </source>
</evidence>
<comment type="subcellular location">
    <subcellularLocation>
        <location evidence="1">Cell membrane</location>
        <topology evidence="1">Multi-pass membrane protein</topology>
    </subcellularLocation>
</comment>
<evidence type="ECO:0000256" key="7">
    <source>
        <dbReference type="ARBA" id="ARBA00022723"/>
    </source>
</evidence>
<keyword evidence="14 15" id="KW-0472">Membrane</keyword>
<dbReference type="GO" id="GO:0043682">
    <property type="term" value="F:P-type divalent copper transporter activity"/>
    <property type="evidence" value="ECO:0007669"/>
    <property type="project" value="TreeGrafter"/>
</dbReference>
<dbReference type="InterPro" id="IPR023298">
    <property type="entry name" value="ATPase_P-typ_TM_dom_sf"/>
</dbReference>
<dbReference type="InterPro" id="IPR059000">
    <property type="entry name" value="ATPase_P-type_domA"/>
</dbReference>
<dbReference type="NCBIfam" id="TIGR01511">
    <property type="entry name" value="ATPase-IB1_Cu"/>
    <property type="match status" value="1"/>
</dbReference>
<feature type="transmembrane region" description="Helical" evidence="15">
    <location>
        <begin position="680"/>
        <end position="700"/>
    </location>
</feature>
<dbReference type="InterPro" id="IPR023214">
    <property type="entry name" value="HAD_sf"/>
</dbReference>
<dbReference type="PROSITE" id="PS01229">
    <property type="entry name" value="COF_2"/>
    <property type="match status" value="1"/>
</dbReference>
<accession>A0A495D495</accession>
<comment type="caution">
    <text evidence="17">The sequence shown here is derived from an EMBL/GenBank/DDBJ whole genome shotgun (WGS) entry which is preliminary data.</text>
</comment>
<dbReference type="InterPro" id="IPR027256">
    <property type="entry name" value="P-typ_ATPase_IB"/>
</dbReference>
<dbReference type="Gene3D" id="3.40.1110.10">
    <property type="entry name" value="Calcium-transporting ATPase, cytoplasmic domain N"/>
    <property type="match status" value="1"/>
</dbReference>
<feature type="transmembrane region" description="Helical" evidence="15">
    <location>
        <begin position="392"/>
        <end position="415"/>
    </location>
</feature>
<organism evidence="17 18">
    <name type="scientific">Maricaulis maris</name>
    <dbReference type="NCBI Taxonomy" id="74318"/>
    <lineage>
        <taxon>Bacteria</taxon>
        <taxon>Pseudomonadati</taxon>
        <taxon>Pseudomonadota</taxon>
        <taxon>Alphaproteobacteria</taxon>
        <taxon>Maricaulales</taxon>
        <taxon>Maricaulaceae</taxon>
        <taxon>Maricaulis</taxon>
    </lineage>
</organism>
<feature type="transmembrane region" description="Helical" evidence="15">
    <location>
        <begin position="117"/>
        <end position="137"/>
    </location>
</feature>
<name>A0A495D495_9PROT</name>
<dbReference type="RefSeq" id="WP_121212088.1">
    <property type="nucleotide sequence ID" value="NZ_RBIM01000006.1"/>
</dbReference>
<feature type="transmembrane region" description="Helical" evidence="15">
    <location>
        <begin position="366"/>
        <end position="386"/>
    </location>
</feature>
<keyword evidence="10" id="KW-0460">Magnesium</keyword>
<evidence type="ECO:0000256" key="13">
    <source>
        <dbReference type="ARBA" id="ARBA00023065"/>
    </source>
</evidence>
<reference evidence="17 18" key="1">
    <citation type="submission" date="2018-10" db="EMBL/GenBank/DDBJ databases">
        <title>Genomic Encyclopedia of Type Strains, Phase IV (KMG-IV): sequencing the most valuable type-strain genomes for metagenomic binning, comparative biology and taxonomic classification.</title>
        <authorList>
            <person name="Goeker M."/>
        </authorList>
    </citation>
    <scope>NUCLEOTIDE SEQUENCE [LARGE SCALE GENOMIC DNA]</scope>
    <source>
        <strain evidence="17 18">DSM 4734</strain>
    </source>
</reference>
<keyword evidence="6 15" id="KW-0812">Transmembrane</keyword>
<dbReference type="InterPro" id="IPR006121">
    <property type="entry name" value="HMA_dom"/>
</dbReference>
<dbReference type="InterPro" id="IPR008250">
    <property type="entry name" value="ATPase_P-typ_transduc_dom_A_sf"/>
</dbReference>
<dbReference type="Gene3D" id="3.30.70.100">
    <property type="match status" value="1"/>
</dbReference>
<keyword evidence="12 15" id="KW-1133">Transmembrane helix</keyword>
<keyword evidence="8 15" id="KW-0547">Nucleotide-binding</keyword>
<evidence type="ECO:0000256" key="8">
    <source>
        <dbReference type="ARBA" id="ARBA00022741"/>
    </source>
</evidence>
<dbReference type="Gene3D" id="3.40.50.1000">
    <property type="entry name" value="HAD superfamily/HAD-like"/>
    <property type="match status" value="1"/>
</dbReference>
<dbReference type="PRINTS" id="PR00119">
    <property type="entry name" value="CATATPASE"/>
</dbReference>
<feature type="transmembrane region" description="Helical" evidence="15">
    <location>
        <begin position="149"/>
        <end position="170"/>
    </location>
</feature>
<gene>
    <name evidence="17" type="ORF">C7435_2712</name>
</gene>
<dbReference type="PANTHER" id="PTHR43520:SF5">
    <property type="entry name" value="CATION-TRANSPORTING P-TYPE ATPASE-RELATED"/>
    <property type="match status" value="1"/>
</dbReference>
<keyword evidence="4 15" id="KW-1003">Cell membrane</keyword>
<feature type="domain" description="HMA" evidence="16">
    <location>
        <begin position="30"/>
        <end position="96"/>
    </location>
</feature>
<keyword evidence="3" id="KW-0813">Transport</keyword>
<dbReference type="OrthoDB" id="9807843at2"/>
<dbReference type="InterPro" id="IPR036412">
    <property type="entry name" value="HAD-like_sf"/>
</dbReference>
<evidence type="ECO:0000313" key="17">
    <source>
        <dbReference type="EMBL" id="RKQ95609.1"/>
    </source>
</evidence>
<comment type="similarity">
    <text evidence="2 15">Belongs to the cation transport ATPase (P-type) (TC 3.A.3) family. Type IB subfamily.</text>
</comment>
<evidence type="ECO:0000256" key="14">
    <source>
        <dbReference type="ARBA" id="ARBA00023136"/>
    </source>
</evidence>
<evidence type="ECO:0000256" key="10">
    <source>
        <dbReference type="ARBA" id="ARBA00022842"/>
    </source>
</evidence>
<sequence>MAAIDVHADDAGLAGGADPQAFVRRKDDVAHLDLMVRGATCAGCIARIESGLKADERVETARLNLSTGRLALSWRGEAGLASGYVRLLGQLGYPATPYEPESDADPQREEEKRLLRAMAVAGFAMMNVMLLSISVWSGGLEMTDTMQALMHRISALIVLPAAAFAGQPFFRSALAALRGGHVNMDVPISLAVLLACSLSVWETFIGHGQTYYDAAVMLLFFLLIGRFLDMRLRARAGEAARGLAAMQAATANRLESDGSLRAIPAREVKAGDRLVLAAGDRVPVDARILEGEGALDGSLVTGETAPVTARPGLDVYSGMLNLDGKLVLEARADRDNSLLAEVTRLVEAGEQARSRYVRLADHAARLYVPVVHGLAALTLVGWLLIGGEVRPAIINAIAVLIITCPCALGLAVPAVQVVASGRLYREGVLVKSGDALERFAGVDTVVFDKTGTLTEGRPRLVNIGELPADALEQAARLARTSRHPLSRAIADAAGMGEAAAGVREQPGGGLEASRDGVPVRFGAARWLGITAQSDPHTEAWLQVGDSEPVRFRFEDRLRADALETVSGLTARGCHVLLLSGDRPGPVAAAAKALGVADWRAELQPQDKIAALEAIKAGGRSVAMIGDGINDAPALAAAHVSVSLASAAEISQAAADFVLQGDRLAACLVTLDISRGAKRRVLENFGLAAAYNAIAVPMAVAGLVTPLIAAIAMSASSVLVTLNALRLARGQS</sequence>
<dbReference type="NCBIfam" id="TIGR01494">
    <property type="entry name" value="ATPase_P-type"/>
    <property type="match status" value="2"/>
</dbReference>
<evidence type="ECO:0000256" key="12">
    <source>
        <dbReference type="ARBA" id="ARBA00022989"/>
    </source>
</evidence>
<dbReference type="InterPro" id="IPR001757">
    <property type="entry name" value="P_typ_ATPase"/>
</dbReference>
<dbReference type="Proteomes" id="UP000273675">
    <property type="component" value="Unassembled WGS sequence"/>
</dbReference>
<dbReference type="PANTHER" id="PTHR43520">
    <property type="entry name" value="ATP7, ISOFORM B"/>
    <property type="match status" value="1"/>
</dbReference>
<evidence type="ECO:0000256" key="4">
    <source>
        <dbReference type="ARBA" id="ARBA00022475"/>
    </source>
</evidence>
<dbReference type="CDD" id="cd00371">
    <property type="entry name" value="HMA"/>
    <property type="match status" value="1"/>
</dbReference>
<keyword evidence="9 15" id="KW-0067">ATP-binding</keyword>
<dbReference type="InterPro" id="IPR023299">
    <property type="entry name" value="ATPase_P-typ_cyto_dom_N"/>
</dbReference>
<dbReference type="GO" id="GO:0016887">
    <property type="term" value="F:ATP hydrolysis activity"/>
    <property type="evidence" value="ECO:0007669"/>
    <property type="project" value="InterPro"/>
</dbReference>
<dbReference type="PRINTS" id="PR00120">
    <property type="entry name" value="HATPASE"/>
</dbReference>
<dbReference type="Pfam" id="PF00122">
    <property type="entry name" value="E1-E2_ATPase"/>
    <property type="match status" value="1"/>
</dbReference>
<dbReference type="Pfam" id="PF00702">
    <property type="entry name" value="Hydrolase"/>
    <property type="match status" value="1"/>
</dbReference>
<evidence type="ECO:0000256" key="11">
    <source>
        <dbReference type="ARBA" id="ARBA00022967"/>
    </source>
</evidence>
<dbReference type="AlphaFoldDB" id="A0A495D495"/>
<dbReference type="Gene3D" id="2.70.150.10">
    <property type="entry name" value="Calcium-transporting ATPase, cytoplasmic transduction domain A"/>
    <property type="match status" value="1"/>
</dbReference>
<keyword evidence="11" id="KW-1278">Translocase</keyword>
<dbReference type="SUPFAM" id="SSF55008">
    <property type="entry name" value="HMA, heavy metal-associated domain"/>
    <property type="match status" value="1"/>
</dbReference>
<evidence type="ECO:0000256" key="9">
    <source>
        <dbReference type="ARBA" id="ARBA00022840"/>
    </source>
</evidence>
<feature type="transmembrane region" description="Helical" evidence="15">
    <location>
        <begin position="210"/>
        <end position="228"/>
    </location>
</feature>
<protein>
    <submittedName>
        <fullName evidence="17">Cu2+-exporting ATPase</fullName>
    </submittedName>
</protein>
<evidence type="ECO:0000256" key="1">
    <source>
        <dbReference type="ARBA" id="ARBA00004651"/>
    </source>
</evidence>
<dbReference type="InterPro" id="IPR018303">
    <property type="entry name" value="ATPase_P-typ_P_site"/>
</dbReference>